<sequence length="832" mass="91520">MSGLEVVGAVAAVVSAFHGGAELVAHIKKKQRRRSSKGRSQQEFEEKQLQDSLETGETQVGLRYTADLKELGELIRIGDAIARDRLLHIAVVMQAEVIKSLQLAVKYENAVLNLSILHESSILSRKDSIACLDELKQRILITRPLPRTLTSGPEEHKDTRASMESMQSFRTAHVSQVPDTYGPNYIPPAVSIPAPGNQKDSKTGGLARYFSLARAPSTKGNIRTSSTSSQHRPASSAGNINFSPALNHLIQGNENVMKDIDEIISSYQGLYTEGDRNHTWAMLHGAGANPVKRDTLAILNGGDSYRRDTQRLNEDALMMLKNLPPTPEEIQGQPEYPSFNHRVFDHQQRQDEQPAFQQYHYTPPSPLPQRMTEQQSRWSATSASSSTYSDTVPPSLYSHNSMSSNNDSPSRRPASDYSPRDSPVSPVIASFAAHQYPQARLNAPYSIPQQFQPAPISPLQRTRTPSPPRYAAPQQTHTTPLAPYSAPQPTQTPPVAPPVAPSPYAAPPRNRSPHIPPFAGPQRTQTPPNVVAPFAAPFAAPQRPRTPIENGDNGGLRAGRTRVHLVPGQLVESSAAYGITTTITSGPPPPMLKDEIYNLARRNKTPSPTRAPTPALAPLSHTNSEPSSSIRSGSIQGPTVGQENMMDGRPCKENNYWGFCKGAWATREEVKRGLGVQSVPNGMYNTTQIWQCKTCLFQGDTFTSPHPTKRNKKEIIVDPTVHTSAVGIRYKWIFLAKSHVKKKTLSDTPRSIATYKNDDKEDCNYGCIICCVEGNVTGIYGNVETLMNHIFLEHTRTIGEKTMAKTKCVVGRVAEVDEEWDINIPMADVFLA</sequence>
<evidence type="ECO:0000256" key="1">
    <source>
        <dbReference type="SAM" id="MobiDB-lite"/>
    </source>
</evidence>
<keyword evidence="3" id="KW-1185">Reference proteome</keyword>
<feature type="region of interest" description="Disordered" evidence="1">
    <location>
        <begin position="217"/>
        <end position="240"/>
    </location>
</feature>
<protein>
    <submittedName>
        <fullName evidence="2">Uncharacterized protein</fullName>
    </submittedName>
</protein>
<feature type="region of interest" description="Disordered" evidence="1">
    <location>
        <begin position="358"/>
        <end position="423"/>
    </location>
</feature>
<feature type="compositionally biased region" description="Pro residues" evidence="1">
    <location>
        <begin position="490"/>
        <end position="506"/>
    </location>
</feature>
<organism evidence="2 3">
    <name type="scientific">Melanomma pulvis-pyrius CBS 109.77</name>
    <dbReference type="NCBI Taxonomy" id="1314802"/>
    <lineage>
        <taxon>Eukaryota</taxon>
        <taxon>Fungi</taxon>
        <taxon>Dikarya</taxon>
        <taxon>Ascomycota</taxon>
        <taxon>Pezizomycotina</taxon>
        <taxon>Dothideomycetes</taxon>
        <taxon>Pleosporomycetidae</taxon>
        <taxon>Pleosporales</taxon>
        <taxon>Melanommataceae</taxon>
        <taxon>Melanomma</taxon>
    </lineage>
</organism>
<accession>A0A6A6XVC7</accession>
<feature type="compositionally biased region" description="Low complexity" evidence="1">
    <location>
        <begin position="379"/>
        <end position="389"/>
    </location>
</feature>
<gene>
    <name evidence="2" type="ORF">K505DRAFT_413325</name>
</gene>
<dbReference type="AlphaFoldDB" id="A0A6A6XVC7"/>
<feature type="region of interest" description="Disordered" evidence="1">
    <location>
        <begin position="448"/>
        <end position="524"/>
    </location>
</feature>
<evidence type="ECO:0000313" key="3">
    <source>
        <dbReference type="Proteomes" id="UP000799757"/>
    </source>
</evidence>
<reference evidence="2" key="1">
    <citation type="journal article" date="2020" name="Stud. Mycol.">
        <title>101 Dothideomycetes genomes: a test case for predicting lifestyles and emergence of pathogens.</title>
        <authorList>
            <person name="Haridas S."/>
            <person name="Albert R."/>
            <person name="Binder M."/>
            <person name="Bloem J."/>
            <person name="Labutti K."/>
            <person name="Salamov A."/>
            <person name="Andreopoulos B."/>
            <person name="Baker S."/>
            <person name="Barry K."/>
            <person name="Bills G."/>
            <person name="Bluhm B."/>
            <person name="Cannon C."/>
            <person name="Castanera R."/>
            <person name="Culley D."/>
            <person name="Daum C."/>
            <person name="Ezra D."/>
            <person name="Gonzalez J."/>
            <person name="Henrissat B."/>
            <person name="Kuo A."/>
            <person name="Liang C."/>
            <person name="Lipzen A."/>
            <person name="Lutzoni F."/>
            <person name="Magnuson J."/>
            <person name="Mondo S."/>
            <person name="Nolan M."/>
            <person name="Ohm R."/>
            <person name="Pangilinan J."/>
            <person name="Park H.-J."/>
            <person name="Ramirez L."/>
            <person name="Alfaro M."/>
            <person name="Sun H."/>
            <person name="Tritt A."/>
            <person name="Yoshinaga Y."/>
            <person name="Zwiers L.-H."/>
            <person name="Turgeon B."/>
            <person name="Goodwin S."/>
            <person name="Spatafora J."/>
            <person name="Crous P."/>
            <person name="Grigoriev I."/>
        </authorList>
    </citation>
    <scope>NUCLEOTIDE SEQUENCE</scope>
    <source>
        <strain evidence="2">CBS 109.77</strain>
    </source>
</reference>
<feature type="compositionally biased region" description="Low complexity" evidence="1">
    <location>
        <begin position="605"/>
        <end position="634"/>
    </location>
</feature>
<dbReference type="EMBL" id="MU001755">
    <property type="protein sequence ID" value="KAF2799995.1"/>
    <property type="molecule type" value="Genomic_DNA"/>
</dbReference>
<feature type="compositionally biased region" description="Polar residues" evidence="1">
    <location>
        <begin position="218"/>
        <end position="240"/>
    </location>
</feature>
<dbReference type="Proteomes" id="UP000799757">
    <property type="component" value="Unassembled WGS sequence"/>
</dbReference>
<evidence type="ECO:0000313" key="2">
    <source>
        <dbReference type="EMBL" id="KAF2799995.1"/>
    </source>
</evidence>
<feature type="compositionally biased region" description="Polar residues" evidence="1">
    <location>
        <begin position="397"/>
        <end position="408"/>
    </location>
</feature>
<dbReference type="OrthoDB" id="25896at2759"/>
<proteinExistence type="predicted"/>
<name>A0A6A6XVC7_9PLEO</name>
<feature type="region of interest" description="Disordered" evidence="1">
    <location>
        <begin position="603"/>
        <end position="644"/>
    </location>
</feature>